<keyword evidence="5" id="KW-0864">Zinc transport</keyword>
<evidence type="ECO:0000256" key="6">
    <source>
        <dbReference type="SAM" id="SignalP"/>
    </source>
</evidence>
<dbReference type="RefSeq" id="WP_304995351.1">
    <property type="nucleotide sequence ID" value="NZ_CP101717.1"/>
</dbReference>
<evidence type="ECO:0000256" key="5">
    <source>
        <dbReference type="ARBA" id="ARBA00022906"/>
    </source>
</evidence>
<organism evidence="7">
    <name type="scientific">Salinispirillum sp. LH 10-3-1</name>
    <dbReference type="NCBI Taxonomy" id="2952525"/>
    <lineage>
        <taxon>Bacteria</taxon>
        <taxon>Pseudomonadati</taxon>
        <taxon>Pseudomonadota</taxon>
        <taxon>Gammaproteobacteria</taxon>
        <taxon>Oceanospirillales</taxon>
        <taxon>Saccharospirillaceae</taxon>
        <taxon>Salinispirillum</taxon>
    </lineage>
</organism>
<evidence type="ECO:0000313" key="7">
    <source>
        <dbReference type="EMBL" id="WLD58066.1"/>
    </source>
</evidence>
<name>A0AB38YG71_9GAMM</name>
<keyword evidence="4 6" id="KW-0732">Signal</keyword>
<dbReference type="GO" id="GO:0006829">
    <property type="term" value="P:zinc ion transport"/>
    <property type="evidence" value="ECO:0007669"/>
    <property type="project" value="UniProtKB-KW"/>
</dbReference>
<keyword evidence="3" id="KW-0813">Transport</keyword>
<reference evidence="7" key="1">
    <citation type="submission" date="2022-07" db="EMBL/GenBank/DDBJ databases">
        <title>Complete genome sequence of Salinispirillum sp. LH10-3-1 capable of multiple carbohydrate inversion isolated from a soda lake.</title>
        <authorList>
            <person name="Liu J."/>
            <person name="Zhai Y."/>
            <person name="Zhang H."/>
            <person name="Yang H."/>
            <person name="Qu J."/>
            <person name="Li J."/>
        </authorList>
    </citation>
    <scope>NUCLEOTIDE SEQUENCE</scope>
    <source>
        <strain evidence="7">LH 10-3-1</strain>
    </source>
</reference>
<dbReference type="AlphaFoldDB" id="A0AB38YG71"/>
<dbReference type="PANTHER" id="PTHR42953">
    <property type="entry name" value="HIGH-AFFINITY ZINC UPTAKE SYSTEM PROTEIN ZNUA-RELATED"/>
    <property type="match status" value="1"/>
</dbReference>
<dbReference type="SUPFAM" id="SSF53807">
    <property type="entry name" value="Helical backbone' metal receptor"/>
    <property type="match status" value="1"/>
</dbReference>
<dbReference type="Pfam" id="PF01297">
    <property type="entry name" value="ZnuA"/>
    <property type="match status" value="1"/>
</dbReference>
<accession>A0AB38YG71</accession>
<evidence type="ECO:0000256" key="2">
    <source>
        <dbReference type="ARBA" id="ARBA00015915"/>
    </source>
</evidence>
<proteinExistence type="inferred from homology"/>
<dbReference type="InterPro" id="IPR006127">
    <property type="entry name" value="ZnuA-like"/>
</dbReference>
<dbReference type="GO" id="GO:0046872">
    <property type="term" value="F:metal ion binding"/>
    <property type="evidence" value="ECO:0007669"/>
    <property type="project" value="InterPro"/>
</dbReference>
<feature type="chain" id="PRO_5044254262" description="High-affinity zinc uptake system protein ZnuA" evidence="6">
    <location>
        <begin position="23"/>
        <end position="320"/>
    </location>
</feature>
<gene>
    <name evidence="7" type="ORF">NFC81_15335</name>
</gene>
<comment type="similarity">
    <text evidence="1">Belongs to the bacterial solute-binding protein 9 family.</text>
</comment>
<evidence type="ECO:0000256" key="3">
    <source>
        <dbReference type="ARBA" id="ARBA00022448"/>
    </source>
</evidence>
<dbReference type="Gene3D" id="3.40.50.1980">
    <property type="entry name" value="Nitrogenase molybdenum iron protein domain"/>
    <property type="match status" value="2"/>
</dbReference>
<keyword evidence="5" id="KW-0406">Ion transport</keyword>
<dbReference type="InterPro" id="IPR050492">
    <property type="entry name" value="Bact_metal-bind_prot9"/>
</dbReference>
<dbReference type="PANTHER" id="PTHR42953:SF3">
    <property type="entry name" value="HIGH-AFFINITY ZINC UPTAKE SYSTEM PROTEIN ZNUA"/>
    <property type="match status" value="1"/>
</dbReference>
<sequence length="320" mass="35717">MYAFRLFVCLLSAALLSSVALATPRVVVSIAPVHSWVSQVSGDLWQPELLLSAQQDPHNALLRPSQRSMVAEADWVIWLGPQLETGLVSLLRRVPAERQWRLTSEEVDLIHYEFRTSGTIFTQERHSSSMPDHLAQFMDHGHDHQHDDVDPHLWLHPENARRAIGYIARHLGTLDPANAGAYERNAAQAIAELIEHEARWSHQLNGVRKPYVVFHDGYQYFDRAFGLPFAGSVTLNPEQLPGLRTLNEMRSALADGAFGCLFAEAQYADRLVTTIAEGFSLPVGRLDALGISLEPGRQHYVQLLDQLVTEFTACDGAVVS</sequence>
<feature type="signal peptide" evidence="6">
    <location>
        <begin position="1"/>
        <end position="22"/>
    </location>
</feature>
<evidence type="ECO:0000256" key="4">
    <source>
        <dbReference type="ARBA" id="ARBA00022729"/>
    </source>
</evidence>
<keyword evidence="5" id="KW-0862">Zinc</keyword>
<dbReference type="EMBL" id="CP101717">
    <property type="protein sequence ID" value="WLD58066.1"/>
    <property type="molecule type" value="Genomic_DNA"/>
</dbReference>
<protein>
    <recommendedName>
        <fullName evidence="2">High-affinity zinc uptake system protein ZnuA</fullName>
    </recommendedName>
</protein>
<evidence type="ECO:0000256" key="1">
    <source>
        <dbReference type="ARBA" id="ARBA00011028"/>
    </source>
</evidence>